<name>A0A1I1ZGX1_9BURK</name>
<evidence type="ECO:0000256" key="1">
    <source>
        <dbReference type="ARBA" id="ARBA00007847"/>
    </source>
</evidence>
<keyword evidence="4" id="KW-1185">Reference proteome</keyword>
<gene>
    <name evidence="3" type="ORF">SAMN04489711_101131</name>
</gene>
<comment type="similarity">
    <text evidence="1">Belongs to the aspartate/glutamate racemases family.</text>
</comment>
<evidence type="ECO:0000313" key="3">
    <source>
        <dbReference type="EMBL" id="SFE30959.1"/>
    </source>
</evidence>
<dbReference type="EMBL" id="FONX01000001">
    <property type="protein sequence ID" value="SFE30959.1"/>
    <property type="molecule type" value="Genomic_DNA"/>
</dbReference>
<dbReference type="Pfam" id="PF01177">
    <property type="entry name" value="Asp_Glu_race"/>
    <property type="match status" value="1"/>
</dbReference>
<dbReference type="PANTHER" id="PTHR21198">
    <property type="entry name" value="GLUTAMATE RACEMASE"/>
    <property type="match status" value="1"/>
</dbReference>
<dbReference type="RefSeq" id="WP_092936577.1">
    <property type="nucleotide sequence ID" value="NZ_FONX01000001.1"/>
</dbReference>
<dbReference type="Proteomes" id="UP000199119">
    <property type="component" value="Unassembled WGS sequence"/>
</dbReference>
<evidence type="ECO:0000313" key="4">
    <source>
        <dbReference type="Proteomes" id="UP000199119"/>
    </source>
</evidence>
<dbReference type="GO" id="GO:0047661">
    <property type="term" value="F:amino-acid racemase activity"/>
    <property type="evidence" value="ECO:0007669"/>
    <property type="project" value="InterPro"/>
</dbReference>
<dbReference type="InterPro" id="IPR001920">
    <property type="entry name" value="Asp/Glu_race"/>
</dbReference>
<proteinExistence type="inferred from homology"/>
<accession>A0A1I1ZGX1</accession>
<reference evidence="4" key="1">
    <citation type="submission" date="2016-10" db="EMBL/GenBank/DDBJ databases">
        <authorList>
            <person name="Varghese N."/>
            <person name="Submissions S."/>
        </authorList>
    </citation>
    <scope>NUCLEOTIDE SEQUENCE [LARGE SCALE GENOMIC DNA]</scope>
    <source>
        <strain evidence="4">DSM 27981</strain>
    </source>
</reference>
<dbReference type="SUPFAM" id="SSF53681">
    <property type="entry name" value="Aspartate/glutamate racemase"/>
    <property type="match status" value="2"/>
</dbReference>
<protein>
    <submittedName>
        <fullName evidence="3">Aspartate racemase</fullName>
    </submittedName>
</protein>
<evidence type="ECO:0000256" key="2">
    <source>
        <dbReference type="ARBA" id="ARBA00023235"/>
    </source>
</evidence>
<dbReference type="PANTHER" id="PTHR21198:SF7">
    <property type="entry name" value="ASPARTATE-GLUTAMATE RACEMASE FAMILY"/>
    <property type="match status" value="1"/>
</dbReference>
<dbReference type="NCBIfam" id="TIGR00035">
    <property type="entry name" value="asp_race"/>
    <property type="match status" value="1"/>
</dbReference>
<dbReference type="Gene3D" id="3.40.50.1860">
    <property type="match status" value="2"/>
</dbReference>
<organism evidence="3 4">
    <name type="scientific">Paracidovorax wautersii</name>
    <dbReference type="NCBI Taxonomy" id="1177982"/>
    <lineage>
        <taxon>Bacteria</taxon>
        <taxon>Pseudomonadati</taxon>
        <taxon>Pseudomonadota</taxon>
        <taxon>Betaproteobacteria</taxon>
        <taxon>Burkholderiales</taxon>
        <taxon>Comamonadaceae</taxon>
        <taxon>Paracidovorax</taxon>
    </lineage>
</organism>
<dbReference type="STRING" id="1177982.SAMN04489711_101131"/>
<dbReference type="OrthoDB" id="9803739at2"/>
<sequence length="266" mass="28366">MTSALLNTNAGAVAPETSFAPPVRTKTVGILAGMGPAAGVDFARLFVQASEQWLRAHGQPVRDQSFPEHWIAQVPVVDRTQALRDPWAPQPLEGLATALQRLATLGANAAAMSCNTAHAWHAALQERVPALELLHIATETAAELRRRGIGRAALLATQGTYAMGLYDDALASRGIECVLPSAQAREWLMEGIYDGVKAGDLPLARRRFADVGLQLRAEHGDLPLVMACTEIPLAMPDAPEAEGWTLIDPSEILATALARRAYGDAA</sequence>
<dbReference type="AlphaFoldDB" id="A0A1I1ZGX1"/>
<keyword evidence="2" id="KW-0413">Isomerase</keyword>
<dbReference type="InterPro" id="IPR015942">
    <property type="entry name" value="Asp/Glu/hydantoin_racemase"/>
</dbReference>
<dbReference type="InterPro" id="IPR004380">
    <property type="entry name" value="Asp_race"/>
</dbReference>